<evidence type="ECO:0000256" key="1">
    <source>
        <dbReference type="SAM" id="MobiDB-lite"/>
    </source>
</evidence>
<gene>
    <name evidence="2" type="ORF">UFOPK1392_02422</name>
    <name evidence="3" type="ORF">UFOPK3733_02187</name>
</gene>
<accession>A0A6J5YIS4</accession>
<organism evidence="2">
    <name type="scientific">freshwater metagenome</name>
    <dbReference type="NCBI Taxonomy" id="449393"/>
    <lineage>
        <taxon>unclassified sequences</taxon>
        <taxon>metagenomes</taxon>
        <taxon>ecological metagenomes</taxon>
    </lineage>
</organism>
<proteinExistence type="predicted"/>
<dbReference type="AlphaFoldDB" id="A0A6J5YIS4"/>
<feature type="region of interest" description="Disordered" evidence="1">
    <location>
        <begin position="29"/>
        <end position="58"/>
    </location>
</feature>
<dbReference type="EMBL" id="CAFBNC010000173">
    <property type="protein sequence ID" value="CAB4956434.1"/>
    <property type="molecule type" value="Genomic_DNA"/>
</dbReference>
<evidence type="ECO:0000313" key="3">
    <source>
        <dbReference type="EMBL" id="CAB4956434.1"/>
    </source>
</evidence>
<reference evidence="2" key="1">
    <citation type="submission" date="2020-05" db="EMBL/GenBank/DDBJ databases">
        <authorList>
            <person name="Chiriac C."/>
            <person name="Salcher M."/>
            <person name="Ghai R."/>
            <person name="Kavagutti S V."/>
        </authorList>
    </citation>
    <scope>NUCLEOTIDE SEQUENCE</scope>
</reference>
<name>A0A6J5YIS4_9ZZZZ</name>
<dbReference type="EMBL" id="CAEMXZ010000186">
    <property type="protein sequence ID" value="CAB4324646.1"/>
    <property type="molecule type" value="Genomic_DNA"/>
</dbReference>
<sequence>MMVGSRQMTGPPMKSMIFASDSMLRVVSSGAQTRPLNSTASCSTVPSMPSGAITTTGG</sequence>
<protein>
    <submittedName>
        <fullName evidence="2">Unannotated protein</fullName>
    </submittedName>
</protein>
<evidence type="ECO:0000313" key="2">
    <source>
        <dbReference type="EMBL" id="CAB4324646.1"/>
    </source>
</evidence>